<comment type="caution">
    <text evidence="9">The sequence shown here is derived from an EMBL/GenBank/DDBJ whole genome shotgun (WGS) entry which is preliminary data.</text>
</comment>
<keyword evidence="6 7" id="KW-0472">Membrane</keyword>
<keyword evidence="2 7" id="KW-0813">Transport</keyword>
<keyword evidence="5 7" id="KW-1133">Transmembrane helix</keyword>
<sequence length="310" mass="35014">MLNATKAQIAVTPRPKRRIRTLPLHLMLLPGVIITLIFAYGPMFGIVMAFQKYTPSKGFFGSKWVGFKNFEYIFNMPDFYQVLWNTIIIAVLKIIFSLLVPLLLALLLQEIRRSWIVRTVQTSVFLPFFLSWTILAGVIFEIFSLHGPLNSILAYFGAEPIMFMGDKSWFRGILIGSDVWKGMGYNMIIFLAAILGINPNLYEAAEIDGAGRWKQVLHITLPGIVPIIVLLATLSLGSVLNAGFEQILLLYNPLVYESADVIDTLVYRMGLIDQQFSPAAAFGLFKSVVSVILVSISYYLAYRFTNYRIF</sequence>
<keyword evidence="10" id="KW-1185">Reference proteome</keyword>
<dbReference type="EMBL" id="AHKH01000061">
    <property type="protein sequence ID" value="EHQ60671.1"/>
    <property type="molecule type" value="Genomic_DNA"/>
</dbReference>
<comment type="subcellular location">
    <subcellularLocation>
        <location evidence="1 7">Cell membrane</location>
        <topology evidence="1 7">Multi-pass membrane protein</topology>
    </subcellularLocation>
</comment>
<feature type="domain" description="ABC transmembrane type-1" evidence="8">
    <location>
        <begin position="83"/>
        <end position="297"/>
    </location>
</feature>
<dbReference type="Proteomes" id="UP000003900">
    <property type="component" value="Unassembled WGS sequence"/>
</dbReference>
<dbReference type="InterPro" id="IPR000515">
    <property type="entry name" value="MetI-like"/>
</dbReference>
<evidence type="ECO:0000256" key="4">
    <source>
        <dbReference type="ARBA" id="ARBA00022692"/>
    </source>
</evidence>
<dbReference type="PANTHER" id="PTHR43227:SF11">
    <property type="entry name" value="BLL4140 PROTEIN"/>
    <property type="match status" value="1"/>
</dbReference>
<dbReference type="STRING" id="1131935.PDENDC454_19133"/>
<dbReference type="CDD" id="cd06261">
    <property type="entry name" value="TM_PBP2"/>
    <property type="match status" value="1"/>
</dbReference>
<evidence type="ECO:0000256" key="5">
    <source>
        <dbReference type="ARBA" id="ARBA00022989"/>
    </source>
</evidence>
<dbReference type="RefSeq" id="WP_006678322.1">
    <property type="nucleotide sequence ID" value="NZ_AHKH01000061.1"/>
</dbReference>
<feature type="transmembrane region" description="Helical" evidence="7">
    <location>
        <begin position="223"/>
        <end position="244"/>
    </location>
</feature>
<reference evidence="9 10" key="1">
    <citation type="journal article" date="2012" name="J. Bacteriol.">
        <title>Genome Sequence of the Pattern-Forming Social Bacterium Paenibacillus dendritiformis C454 Chiral Morphotype.</title>
        <authorList>
            <person name="Sirota-Madi A."/>
            <person name="Olender T."/>
            <person name="Helman Y."/>
            <person name="Brainis I."/>
            <person name="Finkelshtein A."/>
            <person name="Roth D."/>
            <person name="Hagai E."/>
            <person name="Leshkowitz D."/>
            <person name="Brodsky L."/>
            <person name="Galatenko V."/>
            <person name="Nikolaev V."/>
            <person name="Gutnick D.L."/>
            <person name="Lancet D."/>
            <person name="Ben-Jacob E."/>
        </authorList>
    </citation>
    <scope>NUCLEOTIDE SEQUENCE [LARGE SCALE GENOMIC DNA]</scope>
    <source>
        <strain evidence="9 10">C454</strain>
    </source>
</reference>
<organism evidence="9 10">
    <name type="scientific">Paenibacillus dendritiformis C454</name>
    <dbReference type="NCBI Taxonomy" id="1131935"/>
    <lineage>
        <taxon>Bacteria</taxon>
        <taxon>Bacillati</taxon>
        <taxon>Bacillota</taxon>
        <taxon>Bacilli</taxon>
        <taxon>Bacillales</taxon>
        <taxon>Paenibacillaceae</taxon>
        <taxon>Paenibacillus</taxon>
    </lineage>
</organism>
<dbReference type="OrthoDB" id="9785836at2"/>
<evidence type="ECO:0000256" key="2">
    <source>
        <dbReference type="ARBA" id="ARBA00022448"/>
    </source>
</evidence>
<dbReference type="PATRIC" id="fig|1131935.3.peg.3975"/>
<dbReference type="PANTHER" id="PTHR43227">
    <property type="entry name" value="BLL4140 PROTEIN"/>
    <property type="match status" value="1"/>
</dbReference>
<gene>
    <name evidence="9" type="ORF">PDENDC454_19133</name>
</gene>
<proteinExistence type="inferred from homology"/>
<accession>H3SJU9</accession>
<dbReference type="GO" id="GO:0055085">
    <property type="term" value="P:transmembrane transport"/>
    <property type="evidence" value="ECO:0007669"/>
    <property type="project" value="InterPro"/>
</dbReference>
<protein>
    <submittedName>
        <fullName evidence="9">Binding-protein-dependent transport systems inner membrane component</fullName>
    </submittedName>
</protein>
<dbReference type="Pfam" id="PF00528">
    <property type="entry name" value="BPD_transp_1"/>
    <property type="match status" value="1"/>
</dbReference>
<dbReference type="InterPro" id="IPR050809">
    <property type="entry name" value="UgpAE/MalFG_permease"/>
</dbReference>
<evidence type="ECO:0000256" key="7">
    <source>
        <dbReference type="RuleBase" id="RU363032"/>
    </source>
</evidence>
<feature type="transmembrane region" description="Helical" evidence="7">
    <location>
        <begin position="120"/>
        <end position="143"/>
    </location>
</feature>
<feature type="transmembrane region" description="Helical" evidence="7">
    <location>
        <begin position="24"/>
        <end position="50"/>
    </location>
</feature>
<dbReference type="PROSITE" id="PS50928">
    <property type="entry name" value="ABC_TM1"/>
    <property type="match status" value="1"/>
</dbReference>
<name>H3SJU9_9BACL</name>
<evidence type="ECO:0000259" key="8">
    <source>
        <dbReference type="PROSITE" id="PS50928"/>
    </source>
</evidence>
<evidence type="ECO:0000256" key="1">
    <source>
        <dbReference type="ARBA" id="ARBA00004651"/>
    </source>
</evidence>
<dbReference type="InterPro" id="IPR035906">
    <property type="entry name" value="MetI-like_sf"/>
</dbReference>
<dbReference type="GO" id="GO:0005886">
    <property type="term" value="C:plasma membrane"/>
    <property type="evidence" value="ECO:0007669"/>
    <property type="project" value="UniProtKB-SubCell"/>
</dbReference>
<feature type="transmembrane region" description="Helical" evidence="7">
    <location>
        <begin position="82"/>
        <end position="108"/>
    </location>
</feature>
<dbReference type="Gene3D" id="1.10.3720.10">
    <property type="entry name" value="MetI-like"/>
    <property type="match status" value="1"/>
</dbReference>
<feature type="transmembrane region" description="Helical" evidence="7">
    <location>
        <begin position="183"/>
        <end position="202"/>
    </location>
</feature>
<evidence type="ECO:0000256" key="6">
    <source>
        <dbReference type="ARBA" id="ARBA00023136"/>
    </source>
</evidence>
<feature type="transmembrane region" description="Helical" evidence="7">
    <location>
        <begin position="279"/>
        <end position="301"/>
    </location>
</feature>
<comment type="similarity">
    <text evidence="7">Belongs to the binding-protein-dependent transport system permease family.</text>
</comment>
<evidence type="ECO:0000313" key="10">
    <source>
        <dbReference type="Proteomes" id="UP000003900"/>
    </source>
</evidence>
<keyword evidence="4 7" id="KW-0812">Transmembrane</keyword>
<evidence type="ECO:0000256" key="3">
    <source>
        <dbReference type="ARBA" id="ARBA00022475"/>
    </source>
</evidence>
<dbReference type="AlphaFoldDB" id="H3SJU9"/>
<dbReference type="SUPFAM" id="SSF161098">
    <property type="entry name" value="MetI-like"/>
    <property type="match status" value="1"/>
</dbReference>
<evidence type="ECO:0000313" key="9">
    <source>
        <dbReference type="EMBL" id="EHQ60671.1"/>
    </source>
</evidence>
<keyword evidence="3" id="KW-1003">Cell membrane</keyword>